<dbReference type="SMART" id="SM01008">
    <property type="entry name" value="Ald_Xan_dh_C"/>
    <property type="match status" value="1"/>
</dbReference>
<evidence type="ECO:0000313" key="2">
    <source>
        <dbReference type="EMBL" id="NKC31984.1"/>
    </source>
</evidence>
<dbReference type="InterPro" id="IPR036856">
    <property type="entry name" value="Ald_Oxase/Xan_DH_a/b_sf"/>
</dbReference>
<evidence type="ECO:0000313" key="3">
    <source>
        <dbReference type="Proteomes" id="UP000787635"/>
    </source>
</evidence>
<dbReference type="PIRSF" id="PIRSF036389">
    <property type="entry name" value="IOR_B"/>
    <property type="match status" value="1"/>
</dbReference>
<sequence length="753" mass="79448">MRGQPAMTRLDDALATLGPIAPRNLSRRAGLLAGFGGGLLLAIGVPPQPARAQAMGGIAHARKVSAYLTIQPDGRIRLLNPFAEGGQGIHTAVAQIVAEELDADLAAFEVTTAPAGADYQVLFNGTRRVTGGSFSIRNSFQHFRVLGATARAMLVTAGAARLGVPAADITTEPGFVLHAASARRIPYGDLAAAAAALPVPGDAEPKSPARFRLIGTPARRLDTRAKSTGAAQYGIDMRVEGMLQGAILHAPRAGAEPGEVLNEAALKAMPGVHSVHRLPGAVAVLADSFWRARRAVEAAEVAWTALSGQPVVPEDFSSDGMREALRAQADAPGNPARDAQGDAPAALRSAAKVITADYDAPYLAHAQLEPPSATVRFNADGTLDVWTPNQAPEAFQAIAAREAALDAGRVRIHSPLMGGFFGRHFTYGQYHPMNQAIRLARAVDRPVKVIWSREEEFARDAYRPMGFARLRAGLDSEGRLVALHATVPGEGPVAKHFGGARLGNPPLDTSAVEGVAFKPYAIPNRRVDWAHVPHPVNVGFWRSVGHSMNDFFYEAFLDEVAEAAGADPLAFRRAHLEASPRHQALLDAVVDLAGGWRRGPFAAADGTRRARGLAMASPFGTEVATIAEVSLRDGEAVVHDLFVAIDPGSIVNPAIIAAQVESAACIGLSSAAFEEVVFEGGRPQQRNFDTYRILTRAEMPKVHVRIVQSGAPMGGVGEPGTPGVPPAVANAIAVLTGRRVRSLPFARNRLGEA</sequence>
<dbReference type="SUPFAM" id="SSF54665">
    <property type="entry name" value="CO dehydrogenase molybdoprotein N-domain-like"/>
    <property type="match status" value="1"/>
</dbReference>
<dbReference type="Pfam" id="PF20256">
    <property type="entry name" value="MoCoBD_2"/>
    <property type="match status" value="2"/>
</dbReference>
<dbReference type="Pfam" id="PF02738">
    <property type="entry name" value="MoCoBD_1"/>
    <property type="match status" value="1"/>
</dbReference>
<reference evidence="2 3" key="1">
    <citation type="submission" date="2020-03" db="EMBL/GenBank/DDBJ databases">
        <title>Roseomonas selenitidurans sp. nov. isolated from urban soil.</title>
        <authorList>
            <person name="Liu H."/>
        </authorList>
    </citation>
    <scope>NUCLEOTIDE SEQUENCE [LARGE SCALE GENOMIC DNA]</scope>
    <source>
        <strain evidence="2 3">BU-1</strain>
    </source>
</reference>
<dbReference type="PANTHER" id="PTHR47495">
    <property type="entry name" value="ALDEHYDE DEHYDROGENASE"/>
    <property type="match status" value="1"/>
</dbReference>
<dbReference type="InterPro" id="IPR008274">
    <property type="entry name" value="AldOxase/xan_DH_MoCoBD1"/>
</dbReference>
<comment type="caution">
    <text evidence="2">The sequence shown here is derived from an EMBL/GenBank/DDBJ whole genome shotgun (WGS) entry which is preliminary data.</text>
</comment>
<dbReference type="InterPro" id="IPR037165">
    <property type="entry name" value="AldOxase/xan_DH_Mopterin-bd_sf"/>
</dbReference>
<dbReference type="InterPro" id="IPR012368">
    <property type="entry name" value="OxRdtase_Mopterin-bd_su_IorB"/>
</dbReference>
<name>A0ABX1E458_9PROT</name>
<dbReference type="Gene3D" id="3.90.1170.50">
    <property type="entry name" value="Aldehyde oxidase/xanthine dehydrogenase, a/b hammerhead"/>
    <property type="match status" value="1"/>
</dbReference>
<dbReference type="Gene3D" id="3.30.365.10">
    <property type="entry name" value="Aldehyde oxidase/xanthine dehydrogenase, molybdopterin binding domain"/>
    <property type="match status" value="4"/>
</dbReference>
<dbReference type="PANTHER" id="PTHR47495:SF2">
    <property type="entry name" value="ALDEHYDE DEHYDROGENASE"/>
    <property type="match status" value="1"/>
</dbReference>
<dbReference type="InterPro" id="IPR052516">
    <property type="entry name" value="N-heterocyclic_Hydroxylase"/>
</dbReference>
<gene>
    <name evidence="2" type="ORF">HEQ75_14045</name>
</gene>
<feature type="domain" description="Aldehyde oxidase/xanthine dehydrogenase a/b hammerhead" evidence="1">
    <location>
        <begin position="228"/>
        <end position="307"/>
    </location>
</feature>
<dbReference type="InterPro" id="IPR046867">
    <property type="entry name" value="AldOxase/xan_DH_MoCoBD2"/>
</dbReference>
<evidence type="ECO:0000259" key="1">
    <source>
        <dbReference type="SMART" id="SM01008"/>
    </source>
</evidence>
<dbReference type="SUPFAM" id="SSF56003">
    <property type="entry name" value="Molybdenum cofactor-binding domain"/>
    <property type="match status" value="2"/>
</dbReference>
<accession>A0ABX1E458</accession>
<dbReference type="Proteomes" id="UP000787635">
    <property type="component" value="Unassembled WGS sequence"/>
</dbReference>
<organism evidence="2 3">
    <name type="scientific">Falsiroseomonas selenitidurans</name>
    <dbReference type="NCBI Taxonomy" id="2716335"/>
    <lineage>
        <taxon>Bacteria</taxon>
        <taxon>Pseudomonadati</taxon>
        <taxon>Pseudomonadota</taxon>
        <taxon>Alphaproteobacteria</taxon>
        <taxon>Acetobacterales</taxon>
        <taxon>Roseomonadaceae</taxon>
        <taxon>Falsiroseomonas</taxon>
    </lineage>
</organism>
<keyword evidence="3" id="KW-1185">Reference proteome</keyword>
<dbReference type="InterPro" id="IPR000674">
    <property type="entry name" value="Ald_Oxase/Xan_DH_a/b"/>
</dbReference>
<protein>
    <submittedName>
        <fullName evidence="2">Xanthine dehydrogenase family protein molybdopterin-binding subunit</fullName>
    </submittedName>
</protein>
<proteinExistence type="predicted"/>
<dbReference type="EMBL" id="JAAVNE010000021">
    <property type="protein sequence ID" value="NKC31984.1"/>
    <property type="molecule type" value="Genomic_DNA"/>
</dbReference>